<accession>A0A7V4DXG4</accession>
<comment type="caution">
    <text evidence="2">The sequence shown here is derived from an EMBL/GenBank/DDBJ whole genome shotgun (WGS) entry which is preliminary data.</text>
</comment>
<protein>
    <submittedName>
        <fullName evidence="2">Uncharacterized protein</fullName>
    </submittedName>
</protein>
<proteinExistence type="predicted"/>
<dbReference type="EMBL" id="DTDV01000017">
    <property type="protein sequence ID" value="HGK24109.1"/>
    <property type="molecule type" value="Genomic_DNA"/>
</dbReference>
<reference evidence="2" key="1">
    <citation type="journal article" date="2020" name="mSystems">
        <title>Genome- and Community-Level Interaction Insights into Carbon Utilization and Element Cycling Functions of Hydrothermarchaeota in Hydrothermal Sediment.</title>
        <authorList>
            <person name="Zhou Z."/>
            <person name="Liu Y."/>
            <person name="Xu W."/>
            <person name="Pan J."/>
            <person name="Luo Z.H."/>
            <person name="Li M."/>
        </authorList>
    </citation>
    <scope>NUCLEOTIDE SEQUENCE [LARGE SCALE GENOMIC DNA]</scope>
    <source>
        <strain evidence="2">SpSt-70</strain>
    </source>
</reference>
<dbReference type="AlphaFoldDB" id="A0A7V4DXG4"/>
<feature type="region of interest" description="Disordered" evidence="1">
    <location>
        <begin position="235"/>
        <end position="260"/>
    </location>
</feature>
<sequence>MLVIFLLFFVSGCVKQNPPTQEPQPDKDLSNDDLNNIWETVENNGTSFGLYTIALSANLGFFSVSKPVPSNLIEKLPTAKSVDKLTIEANWQGPDADGWYTQTSDNSYVKVRYYSSLKKLEFKSESTVGGVTTGESGSLIFNKNIRVETEGAYPVSGSVSLYYFTPFENDPNKMNKFGFTLSFSNVGITYLSQFNNIGILTGNMSLYVTLINYDSNINVNNKLMASFTSQVQGADSDDPVLVMSGSKDKDGDPTTDDGDDNFELNLHLADVL</sequence>
<name>A0A7V4DXG4_DICTH</name>
<organism evidence="2">
    <name type="scientific">Dictyoglomus thermophilum</name>
    <dbReference type="NCBI Taxonomy" id="14"/>
    <lineage>
        <taxon>Bacteria</taxon>
        <taxon>Pseudomonadati</taxon>
        <taxon>Dictyoglomota</taxon>
        <taxon>Dictyoglomia</taxon>
        <taxon>Dictyoglomales</taxon>
        <taxon>Dictyoglomaceae</taxon>
        <taxon>Dictyoglomus</taxon>
    </lineage>
</organism>
<gene>
    <name evidence="2" type="ORF">ENU78_06740</name>
</gene>
<evidence type="ECO:0000313" key="2">
    <source>
        <dbReference type="EMBL" id="HGK24109.1"/>
    </source>
</evidence>
<evidence type="ECO:0000256" key="1">
    <source>
        <dbReference type="SAM" id="MobiDB-lite"/>
    </source>
</evidence>